<dbReference type="GO" id="GO:0006281">
    <property type="term" value="P:DNA repair"/>
    <property type="evidence" value="ECO:0007669"/>
    <property type="project" value="TreeGrafter"/>
</dbReference>
<dbReference type="InterPro" id="IPR014001">
    <property type="entry name" value="Helicase_ATP-bd"/>
</dbReference>
<dbReference type="EMBL" id="CP001291">
    <property type="protein sequence ID" value="ACK69488.1"/>
    <property type="molecule type" value="Genomic_DNA"/>
</dbReference>
<evidence type="ECO:0000256" key="7">
    <source>
        <dbReference type="ARBA" id="ARBA00023125"/>
    </source>
</evidence>
<comment type="catalytic activity">
    <reaction evidence="9">
        <text>Couples ATP hydrolysis with the unwinding of duplex DNA by translocating in the 3'-5' direction.</text>
        <dbReference type="EC" id="5.6.2.4"/>
    </reaction>
</comment>
<dbReference type="GO" id="GO:0043138">
    <property type="term" value="F:3'-5' DNA helicase activity"/>
    <property type="evidence" value="ECO:0007669"/>
    <property type="project" value="UniProtKB-EC"/>
</dbReference>
<reference evidence="16" key="1">
    <citation type="journal article" date="2011" name="MBio">
        <title>Novel metabolic attributes of the genus Cyanothece, comprising a group of unicellular nitrogen-fixing Cyanobacteria.</title>
        <authorList>
            <person name="Bandyopadhyay A."/>
            <person name="Elvitigala T."/>
            <person name="Welsh E."/>
            <person name="Stockel J."/>
            <person name="Liberton M."/>
            <person name="Min H."/>
            <person name="Sherman L.A."/>
            <person name="Pakrasi H.B."/>
        </authorList>
    </citation>
    <scope>NUCLEOTIDE SEQUENCE [LARGE SCALE GENOMIC DNA]</scope>
    <source>
        <strain evidence="16">PCC 7424</strain>
    </source>
</reference>
<dbReference type="Proteomes" id="UP000002384">
    <property type="component" value="Chromosome"/>
</dbReference>
<dbReference type="GO" id="GO:0005524">
    <property type="term" value="F:ATP binding"/>
    <property type="evidence" value="ECO:0007669"/>
    <property type="project" value="UniProtKB-KW"/>
</dbReference>
<dbReference type="AlphaFoldDB" id="B7KJN9"/>
<dbReference type="GO" id="GO:0003677">
    <property type="term" value="F:DNA binding"/>
    <property type="evidence" value="ECO:0007669"/>
    <property type="project" value="UniProtKB-KW"/>
</dbReference>
<evidence type="ECO:0000256" key="3">
    <source>
        <dbReference type="ARBA" id="ARBA00022741"/>
    </source>
</evidence>
<keyword evidence="5 15" id="KW-0347">Helicase</keyword>
<dbReference type="eggNOG" id="COG0514">
    <property type="taxonomic scope" value="Bacteria"/>
</dbReference>
<dbReference type="GO" id="GO:0005737">
    <property type="term" value="C:cytoplasm"/>
    <property type="evidence" value="ECO:0007669"/>
    <property type="project" value="TreeGrafter"/>
</dbReference>
<dbReference type="GO" id="GO:0009378">
    <property type="term" value="F:four-way junction helicase activity"/>
    <property type="evidence" value="ECO:0007669"/>
    <property type="project" value="TreeGrafter"/>
</dbReference>
<dbReference type="PANTHER" id="PTHR13710:SF105">
    <property type="entry name" value="ATP-DEPENDENT DNA HELICASE Q1"/>
    <property type="match status" value="1"/>
</dbReference>
<dbReference type="NCBIfam" id="TIGR00614">
    <property type="entry name" value="recQ_fam"/>
    <property type="match status" value="1"/>
</dbReference>
<dbReference type="InterPro" id="IPR004589">
    <property type="entry name" value="DNA_helicase_ATP-dep_RecQ"/>
</dbReference>
<dbReference type="InterPro" id="IPR032284">
    <property type="entry name" value="RecQ_Zn-bd"/>
</dbReference>
<dbReference type="EC" id="5.6.2.4" evidence="10"/>
<organism evidence="15 16">
    <name type="scientific">Gloeothece citriformis (strain PCC 7424)</name>
    <name type="common">Cyanothece sp. (strain PCC 7424)</name>
    <dbReference type="NCBI Taxonomy" id="65393"/>
    <lineage>
        <taxon>Bacteria</taxon>
        <taxon>Bacillati</taxon>
        <taxon>Cyanobacteriota</taxon>
        <taxon>Cyanophyceae</taxon>
        <taxon>Oscillatoriophycideae</taxon>
        <taxon>Chroococcales</taxon>
        <taxon>Aphanothecaceae</taxon>
        <taxon>Gloeothece</taxon>
        <taxon>Gloeothece citriformis</taxon>
    </lineage>
</organism>
<dbReference type="GO" id="GO:0043590">
    <property type="term" value="C:bacterial nucleoid"/>
    <property type="evidence" value="ECO:0007669"/>
    <property type="project" value="TreeGrafter"/>
</dbReference>
<dbReference type="InterPro" id="IPR001650">
    <property type="entry name" value="Helicase_C-like"/>
</dbReference>
<dbReference type="InterPro" id="IPR027417">
    <property type="entry name" value="P-loop_NTPase"/>
</dbReference>
<gene>
    <name evidence="15" type="ordered locus">PCC7424_1034</name>
</gene>
<dbReference type="KEGG" id="cyc:PCC7424_1034"/>
<sequence>MVGFRHCSAVRPLTQPIFHDTLIIMNDVAFDCNQVRTRFKEIWGYDDFRPPQGEIIDTLLKSKDALIVMPTGGGKSICFQLPALLKTGLTLVVSPLVALMENQVQELQQRQLPAALLHNEIPRPQRKQTLQALEKQNLRLLYLSPETLLSPPIWEKLSHPQLKINGIILDEAHCLVTWGSTFRPAYRRLGTIRPTLLQYKPPNTKIAIAAFTATADPDAQRIITEVLQLDSPETFINSPYRNNLNLKVKITLSPGCRRHQLLQFIKTQKKQSGLVYVRSRRDSEQLSEWLRSLNYSTAAYHAGLSSQERRYIETQWLQGHLQFVVCTSAFGMGINKADVRWVVHFQAPQLLSDYLQEVGRGGRDGKPTEALTLMSEPTGWLDPTDNQQWQFFTSKLSKQYQQAEKIAKQIPSQGNINAIAQEFPEGEISLALLHSKGQLEWLDPFHYQLLKKSSSLTQSQNTPLQTHSQIKRYLTTKRCRWQFLLNGFGFTQEATGFKCGHCDNCQ</sequence>
<keyword evidence="2" id="KW-0479">Metal-binding</keyword>
<evidence type="ECO:0000256" key="11">
    <source>
        <dbReference type="ARBA" id="ARBA00044535"/>
    </source>
</evidence>
<dbReference type="CDD" id="cd17920">
    <property type="entry name" value="DEXHc_RecQ"/>
    <property type="match status" value="1"/>
</dbReference>
<dbReference type="Pfam" id="PF00270">
    <property type="entry name" value="DEAD"/>
    <property type="match status" value="1"/>
</dbReference>
<accession>B7KJN9</accession>
<evidence type="ECO:0000256" key="2">
    <source>
        <dbReference type="ARBA" id="ARBA00022723"/>
    </source>
</evidence>
<dbReference type="GO" id="GO:0030894">
    <property type="term" value="C:replisome"/>
    <property type="evidence" value="ECO:0007669"/>
    <property type="project" value="TreeGrafter"/>
</dbReference>
<dbReference type="SUPFAM" id="SSF52540">
    <property type="entry name" value="P-loop containing nucleoside triphosphate hydrolases"/>
    <property type="match status" value="1"/>
</dbReference>
<dbReference type="Gene3D" id="3.40.50.300">
    <property type="entry name" value="P-loop containing nucleotide triphosphate hydrolases"/>
    <property type="match status" value="2"/>
</dbReference>
<evidence type="ECO:0000256" key="1">
    <source>
        <dbReference type="ARBA" id="ARBA00005446"/>
    </source>
</evidence>
<protein>
    <recommendedName>
        <fullName evidence="11">ATP-dependent DNA helicase RecQ</fullName>
        <ecNumber evidence="10">5.6.2.4</ecNumber>
    </recommendedName>
    <alternativeName>
        <fullName evidence="12">DNA 3'-5' helicase RecQ</fullName>
    </alternativeName>
</protein>
<dbReference type="PANTHER" id="PTHR13710">
    <property type="entry name" value="DNA HELICASE RECQ FAMILY MEMBER"/>
    <property type="match status" value="1"/>
</dbReference>
<feature type="domain" description="Helicase C-terminal" evidence="14">
    <location>
        <begin position="260"/>
        <end position="431"/>
    </location>
</feature>
<dbReference type="SMART" id="SM00490">
    <property type="entry name" value="HELICc"/>
    <property type="match status" value="1"/>
</dbReference>
<evidence type="ECO:0000256" key="9">
    <source>
        <dbReference type="ARBA" id="ARBA00034617"/>
    </source>
</evidence>
<dbReference type="GO" id="GO:0046872">
    <property type="term" value="F:metal ion binding"/>
    <property type="evidence" value="ECO:0007669"/>
    <property type="project" value="UniProtKB-KW"/>
</dbReference>
<keyword evidence="16" id="KW-1185">Reference proteome</keyword>
<dbReference type="PROSITE" id="PS51194">
    <property type="entry name" value="HELICASE_CTER"/>
    <property type="match status" value="1"/>
</dbReference>
<evidence type="ECO:0000256" key="5">
    <source>
        <dbReference type="ARBA" id="ARBA00022806"/>
    </source>
</evidence>
<evidence type="ECO:0000313" key="16">
    <source>
        <dbReference type="Proteomes" id="UP000002384"/>
    </source>
</evidence>
<evidence type="ECO:0000313" key="15">
    <source>
        <dbReference type="EMBL" id="ACK69488.1"/>
    </source>
</evidence>
<evidence type="ECO:0000256" key="12">
    <source>
        <dbReference type="ARBA" id="ARBA00044550"/>
    </source>
</evidence>
<evidence type="ECO:0000256" key="4">
    <source>
        <dbReference type="ARBA" id="ARBA00022801"/>
    </source>
</evidence>
<dbReference type="Pfam" id="PF16124">
    <property type="entry name" value="RecQ_Zn_bind"/>
    <property type="match status" value="1"/>
</dbReference>
<comment type="similarity">
    <text evidence="1">Belongs to the helicase family. RecQ subfamily.</text>
</comment>
<evidence type="ECO:0000256" key="6">
    <source>
        <dbReference type="ARBA" id="ARBA00022840"/>
    </source>
</evidence>
<keyword evidence="8" id="KW-0413">Isomerase</keyword>
<dbReference type="PROSITE" id="PS51192">
    <property type="entry name" value="HELICASE_ATP_BIND_1"/>
    <property type="match status" value="1"/>
</dbReference>
<dbReference type="SMART" id="SM00487">
    <property type="entry name" value="DEXDc"/>
    <property type="match status" value="1"/>
</dbReference>
<evidence type="ECO:0000256" key="8">
    <source>
        <dbReference type="ARBA" id="ARBA00023235"/>
    </source>
</evidence>
<feature type="domain" description="Helicase ATP-binding" evidence="13">
    <location>
        <begin position="56"/>
        <end position="233"/>
    </location>
</feature>
<keyword evidence="6" id="KW-0067">ATP-binding</keyword>
<keyword evidence="4" id="KW-0378">Hydrolase</keyword>
<keyword evidence="3" id="KW-0547">Nucleotide-binding</keyword>
<name>B7KJN9_GLOC7</name>
<dbReference type="Pfam" id="PF00271">
    <property type="entry name" value="Helicase_C"/>
    <property type="match status" value="1"/>
</dbReference>
<dbReference type="HOGENOM" id="CLU_001103_9_7_3"/>
<evidence type="ECO:0000259" key="14">
    <source>
        <dbReference type="PROSITE" id="PS51194"/>
    </source>
</evidence>
<keyword evidence="7" id="KW-0238">DNA-binding</keyword>
<proteinExistence type="inferred from homology"/>
<evidence type="ECO:0000259" key="13">
    <source>
        <dbReference type="PROSITE" id="PS51192"/>
    </source>
</evidence>
<dbReference type="STRING" id="65393.PCC7424_1034"/>
<dbReference type="GO" id="GO:0006310">
    <property type="term" value="P:DNA recombination"/>
    <property type="evidence" value="ECO:0007669"/>
    <property type="project" value="InterPro"/>
</dbReference>
<dbReference type="GO" id="GO:0016787">
    <property type="term" value="F:hydrolase activity"/>
    <property type="evidence" value="ECO:0007669"/>
    <property type="project" value="UniProtKB-KW"/>
</dbReference>
<dbReference type="InterPro" id="IPR011545">
    <property type="entry name" value="DEAD/DEAH_box_helicase_dom"/>
</dbReference>
<evidence type="ECO:0000256" key="10">
    <source>
        <dbReference type="ARBA" id="ARBA00034808"/>
    </source>
</evidence>